<dbReference type="Gene3D" id="1.10.760.10">
    <property type="entry name" value="Cytochrome c-like domain"/>
    <property type="match status" value="2"/>
</dbReference>
<evidence type="ECO:0000256" key="2">
    <source>
        <dbReference type="ARBA" id="ARBA00022617"/>
    </source>
</evidence>
<evidence type="ECO:0000256" key="1">
    <source>
        <dbReference type="ARBA" id="ARBA00022448"/>
    </source>
</evidence>
<sequence length="348" mass="38354">MNKRIRFPLAVLMLLVATIANAQDAQPDGNTLYQQHCAACHGSHGDGGVGIPLNLPDFLAVASNRYLRNTLRHGRPGRVMPAFPLLTDAEVDAIIQTIRTWTDVPAPVYDSAPIKADASRGKQIFSQHCAACHGDHGQGGAGTGVTFSRPREAPIMAPALNNPGFQKSVSDAMLKATLLRGRRGTPMPAITESGLKESDADDLVAWLRELPADPVPQRTDESAVIRMQSPYSFEETLDNLKQAIAAHNFRVIREQTLNSGFVEPGQEDKRQYIVYFCSFSFLNEALSIDPRVGMFLPCRVTLQETDKGVELVTINPENLSHLFNNRELDKACVRMHHLYTEILEEATL</sequence>
<dbReference type="CDD" id="cd14797">
    <property type="entry name" value="DUF302"/>
    <property type="match status" value="1"/>
</dbReference>
<dbReference type="Pfam" id="PF13442">
    <property type="entry name" value="Cytochrome_CBB3"/>
    <property type="match status" value="1"/>
</dbReference>
<evidence type="ECO:0000259" key="6">
    <source>
        <dbReference type="PROSITE" id="PS51007"/>
    </source>
</evidence>
<dbReference type="PANTHER" id="PTHR37823:SF1">
    <property type="entry name" value="CYTOCHROME C-553-LIKE"/>
    <property type="match status" value="1"/>
</dbReference>
<dbReference type="InterPro" id="IPR051811">
    <property type="entry name" value="Cytochrome_c550/c551-like"/>
</dbReference>
<dbReference type="EMBL" id="UOFN01000050">
    <property type="protein sequence ID" value="VAW75624.1"/>
    <property type="molecule type" value="Genomic_DNA"/>
</dbReference>
<dbReference type="InterPro" id="IPR035923">
    <property type="entry name" value="TT1751-like_sf"/>
</dbReference>
<reference evidence="7" key="1">
    <citation type="submission" date="2018-06" db="EMBL/GenBank/DDBJ databases">
        <authorList>
            <person name="Zhirakovskaya E."/>
        </authorList>
    </citation>
    <scope>NUCLEOTIDE SEQUENCE</scope>
</reference>
<dbReference type="PROSITE" id="PS51007">
    <property type="entry name" value="CYTC"/>
    <property type="match status" value="2"/>
</dbReference>
<organism evidence="7">
    <name type="scientific">hydrothermal vent metagenome</name>
    <dbReference type="NCBI Taxonomy" id="652676"/>
    <lineage>
        <taxon>unclassified sequences</taxon>
        <taxon>metagenomes</taxon>
        <taxon>ecological metagenomes</taxon>
    </lineage>
</organism>
<dbReference type="SUPFAM" id="SSF103247">
    <property type="entry name" value="TT1751-like"/>
    <property type="match status" value="1"/>
</dbReference>
<evidence type="ECO:0000313" key="7">
    <source>
        <dbReference type="EMBL" id="VAW75624.1"/>
    </source>
</evidence>
<dbReference type="InterPro" id="IPR009056">
    <property type="entry name" value="Cyt_c-like_dom"/>
</dbReference>
<evidence type="ECO:0000256" key="3">
    <source>
        <dbReference type="ARBA" id="ARBA00022723"/>
    </source>
</evidence>
<dbReference type="InterPro" id="IPR036909">
    <property type="entry name" value="Cyt_c-like_dom_sf"/>
</dbReference>
<name>A0A3B0Z2U9_9ZZZZ</name>
<dbReference type="GO" id="GO:0020037">
    <property type="term" value="F:heme binding"/>
    <property type="evidence" value="ECO:0007669"/>
    <property type="project" value="InterPro"/>
</dbReference>
<dbReference type="Pfam" id="PF00034">
    <property type="entry name" value="Cytochrom_C"/>
    <property type="match status" value="1"/>
</dbReference>
<dbReference type="GO" id="GO:0046872">
    <property type="term" value="F:metal ion binding"/>
    <property type="evidence" value="ECO:0007669"/>
    <property type="project" value="UniProtKB-KW"/>
</dbReference>
<dbReference type="AlphaFoldDB" id="A0A3B0Z2U9"/>
<keyword evidence="1" id="KW-0813">Transport</keyword>
<keyword evidence="2" id="KW-0349">Heme</keyword>
<dbReference type="SUPFAM" id="SSF46626">
    <property type="entry name" value="Cytochrome c"/>
    <property type="match status" value="2"/>
</dbReference>
<evidence type="ECO:0000256" key="5">
    <source>
        <dbReference type="ARBA" id="ARBA00023004"/>
    </source>
</evidence>
<protein>
    <submittedName>
        <fullName evidence="7">Cytochrome c family protein</fullName>
    </submittedName>
</protein>
<dbReference type="Pfam" id="PF03625">
    <property type="entry name" value="DUF302"/>
    <property type="match status" value="1"/>
</dbReference>
<dbReference type="Gene3D" id="3.30.310.70">
    <property type="entry name" value="TT1751-like domain"/>
    <property type="match status" value="1"/>
</dbReference>
<keyword evidence="5" id="KW-0408">Iron</keyword>
<feature type="domain" description="Cytochrome c" evidence="6">
    <location>
        <begin position="116"/>
        <end position="211"/>
    </location>
</feature>
<accession>A0A3B0Z2U9</accession>
<dbReference type="GO" id="GO:0009055">
    <property type="term" value="F:electron transfer activity"/>
    <property type="evidence" value="ECO:0007669"/>
    <property type="project" value="InterPro"/>
</dbReference>
<dbReference type="PANTHER" id="PTHR37823">
    <property type="entry name" value="CYTOCHROME C-553-LIKE"/>
    <property type="match status" value="1"/>
</dbReference>
<keyword evidence="4" id="KW-0249">Electron transport</keyword>
<keyword evidence="3" id="KW-0479">Metal-binding</keyword>
<proteinExistence type="predicted"/>
<feature type="domain" description="Cytochrome c" evidence="6">
    <location>
        <begin position="24"/>
        <end position="102"/>
    </location>
</feature>
<evidence type="ECO:0000256" key="4">
    <source>
        <dbReference type="ARBA" id="ARBA00022982"/>
    </source>
</evidence>
<dbReference type="InterPro" id="IPR005180">
    <property type="entry name" value="DUF302"/>
</dbReference>
<gene>
    <name evidence="7" type="ORF">MNBD_GAMMA15-894</name>
</gene>